<accession>B9SQZ5</accession>
<keyword evidence="1" id="KW-1015">Disulfide bond</keyword>
<reference evidence="6" key="1">
    <citation type="journal article" date="2010" name="Nat. Biotechnol.">
        <title>Draft genome sequence of the oilseed species Ricinus communis.</title>
        <authorList>
            <person name="Chan A.P."/>
            <person name="Crabtree J."/>
            <person name="Zhao Q."/>
            <person name="Lorenzi H."/>
            <person name="Orvis J."/>
            <person name="Puiu D."/>
            <person name="Melake-Berhan A."/>
            <person name="Jones K.M."/>
            <person name="Redman J."/>
            <person name="Chen G."/>
            <person name="Cahoon E.B."/>
            <person name="Gedil M."/>
            <person name="Stanke M."/>
            <person name="Haas B.J."/>
            <person name="Wortman J.R."/>
            <person name="Fraser-Liggett C.M."/>
            <person name="Ravel J."/>
            <person name="Rabinowicz P.D."/>
        </authorList>
    </citation>
    <scope>NUCLEOTIDE SEQUENCE [LARGE SCALE GENOMIC DNA]</scope>
    <source>
        <strain evidence="6">cv. Hale</strain>
    </source>
</reference>
<dbReference type="InterPro" id="IPR039391">
    <property type="entry name" value="Phytocyanin-like"/>
</dbReference>
<proteinExistence type="predicted"/>
<name>B9SQZ5_RICCO</name>
<dbReference type="InParanoid" id="B9SQZ5"/>
<dbReference type="GO" id="GO:0005886">
    <property type="term" value="C:plasma membrane"/>
    <property type="evidence" value="ECO:0000318"/>
    <property type="project" value="GO_Central"/>
</dbReference>
<dbReference type="PROSITE" id="PS51485">
    <property type="entry name" value="PHYTOCYANIN"/>
    <property type="match status" value="1"/>
</dbReference>
<dbReference type="FunFam" id="2.60.40.420:FF:000034">
    <property type="entry name" value="Cupredoxin superfamily protein"/>
    <property type="match status" value="1"/>
</dbReference>
<dbReference type="GO" id="GO:0009055">
    <property type="term" value="F:electron transfer activity"/>
    <property type="evidence" value="ECO:0007669"/>
    <property type="project" value="InterPro"/>
</dbReference>
<feature type="signal peptide" evidence="3">
    <location>
        <begin position="1"/>
        <end position="22"/>
    </location>
</feature>
<keyword evidence="6" id="KW-1185">Reference proteome</keyword>
<dbReference type="InterPro" id="IPR003245">
    <property type="entry name" value="Phytocyanin_dom"/>
</dbReference>
<feature type="domain" description="Phytocyanin" evidence="4">
    <location>
        <begin position="35"/>
        <end position="135"/>
    </location>
</feature>
<dbReference type="eggNOG" id="ENOG502S1H3">
    <property type="taxonomic scope" value="Eukaryota"/>
</dbReference>
<dbReference type="PANTHER" id="PTHR33021:SF31">
    <property type="entry name" value="OS02G0720100 PROTEIN"/>
    <property type="match status" value="1"/>
</dbReference>
<dbReference type="AlphaFoldDB" id="B9SQZ5"/>
<feature type="chain" id="PRO_5002892001" evidence="3">
    <location>
        <begin position="23"/>
        <end position="183"/>
    </location>
</feature>
<keyword evidence="3" id="KW-0732">Signal</keyword>
<organism evidence="5 6">
    <name type="scientific">Ricinus communis</name>
    <name type="common">Castor bean</name>
    <dbReference type="NCBI Taxonomy" id="3988"/>
    <lineage>
        <taxon>Eukaryota</taxon>
        <taxon>Viridiplantae</taxon>
        <taxon>Streptophyta</taxon>
        <taxon>Embryophyta</taxon>
        <taxon>Tracheophyta</taxon>
        <taxon>Spermatophyta</taxon>
        <taxon>Magnoliopsida</taxon>
        <taxon>eudicotyledons</taxon>
        <taxon>Gunneridae</taxon>
        <taxon>Pentapetalae</taxon>
        <taxon>rosids</taxon>
        <taxon>fabids</taxon>
        <taxon>Malpighiales</taxon>
        <taxon>Euphorbiaceae</taxon>
        <taxon>Acalyphoideae</taxon>
        <taxon>Acalypheae</taxon>
        <taxon>Ricinus</taxon>
    </lineage>
</organism>
<sequence length="183" mass="19782">MALVTKMTVLALGVVLISVVSGGKWVEAADNNRVTHHVVGGDRGWDSSTDMGSWSAARTFRVGDRIWFTYSMVQGRIAELRTKEEYESCDVSNPIRMYTDGLDAISLEQEGIRYFVSSDSNSCKNGLKLHVEVLPHQTTDSPKVITSEGSVSAIAAGPTPSGSAQLGASCVFLMAGLWLSYFI</sequence>
<dbReference type="OrthoDB" id="1896188at2759"/>
<evidence type="ECO:0000313" key="6">
    <source>
        <dbReference type="Proteomes" id="UP000008311"/>
    </source>
</evidence>
<evidence type="ECO:0000313" key="5">
    <source>
        <dbReference type="EMBL" id="EEF33956.1"/>
    </source>
</evidence>
<evidence type="ECO:0000256" key="2">
    <source>
        <dbReference type="ARBA" id="ARBA00023180"/>
    </source>
</evidence>
<keyword evidence="2" id="KW-0325">Glycoprotein</keyword>
<protein>
    <submittedName>
        <fullName evidence="5">Cucumber peeling cupredoxin, putative</fullName>
    </submittedName>
</protein>
<dbReference type="SUPFAM" id="SSF49503">
    <property type="entry name" value="Cupredoxins"/>
    <property type="match status" value="1"/>
</dbReference>
<dbReference type="STRING" id="3988.B9SQZ5"/>
<dbReference type="PANTHER" id="PTHR33021">
    <property type="entry name" value="BLUE COPPER PROTEIN"/>
    <property type="match status" value="1"/>
</dbReference>
<dbReference type="Gene3D" id="2.60.40.420">
    <property type="entry name" value="Cupredoxins - blue copper proteins"/>
    <property type="match status" value="1"/>
</dbReference>
<evidence type="ECO:0000256" key="3">
    <source>
        <dbReference type="SAM" id="SignalP"/>
    </source>
</evidence>
<dbReference type="Proteomes" id="UP000008311">
    <property type="component" value="Unassembled WGS sequence"/>
</dbReference>
<dbReference type="KEGG" id="rcu:8265937"/>
<dbReference type="InterPro" id="IPR008972">
    <property type="entry name" value="Cupredoxin"/>
</dbReference>
<dbReference type="CDD" id="cd04216">
    <property type="entry name" value="Phytocyanin"/>
    <property type="match status" value="1"/>
</dbReference>
<dbReference type="Pfam" id="PF02298">
    <property type="entry name" value="Cu_bind_like"/>
    <property type="match status" value="1"/>
</dbReference>
<gene>
    <name evidence="5" type="ORF">RCOM_0614620</name>
</gene>
<evidence type="ECO:0000259" key="4">
    <source>
        <dbReference type="PROSITE" id="PS51485"/>
    </source>
</evidence>
<dbReference type="EMBL" id="EQ974092">
    <property type="protein sequence ID" value="EEF33956.1"/>
    <property type="molecule type" value="Genomic_DNA"/>
</dbReference>
<evidence type="ECO:0000256" key="1">
    <source>
        <dbReference type="ARBA" id="ARBA00023157"/>
    </source>
</evidence>